<feature type="region of interest" description="Disordered" evidence="4">
    <location>
        <begin position="1055"/>
        <end position="1132"/>
    </location>
</feature>
<evidence type="ECO:0000256" key="4">
    <source>
        <dbReference type="SAM" id="MobiDB-lite"/>
    </source>
</evidence>
<dbReference type="InterPro" id="IPR008587">
    <property type="entry name" value="FPP_plant"/>
</dbReference>
<feature type="compositionally biased region" description="Polar residues" evidence="4">
    <location>
        <begin position="1072"/>
        <end position="1082"/>
    </location>
</feature>
<proteinExistence type="inferred from homology"/>
<reference evidence="5" key="1">
    <citation type="submission" date="2022-05" db="EMBL/GenBank/DDBJ databases">
        <title>The Musa troglodytarum L. genome provides insights into the mechanism of non-climacteric behaviour and enrichment of carotenoids.</title>
        <authorList>
            <person name="Wang J."/>
        </authorList>
    </citation>
    <scope>NUCLEOTIDE SEQUENCE</scope>
    <source>
        <tissue evidence="5">Leaf</tissue>
    </source>
</reference>
<accession>A0A9E7K286</accession>
<evidence type="ECO:0000256" key="1">
    <source>
        <dbReference type="ARBA" id="ARBA00005921"/>
    </source>
</evidence>
<keyword evidence="2 3" id="KW-0175">Coiled coil</keyword>
<evidence type="ECO:0000313" key="5">
    <source>
        <dbReference type="EMBL" id="URE01894.1"/>
    </source>
</evidence>
<gene>
    <name evidence="5" type="ORF">MUK42_21572</name>
</gene>
<feature type="compositionally biased region" description="Polar residues" evidence="4">
    <location>
        <begin position="452"/>
        <end position="480"/>
    </location>
</feature>
<organism evidence="5 6">
    <name type="scientific">Musa troglodytarum</name>
    <name type="common">fe'i banana</name>
    <dbReference type="NCBI Taxonomy" id="320322"/>
    <lineage>
        <taxon>Eukaryota</taxon>
        <taxon>Viridiplantae</taxon>
        <taxon>Streptophyta</taxon>
        <taxon>Embryophyta</taxon>
        <taxon>Tracheophyta</taxon>
        <taxon>Spermatophyta</taxon>
        <taxon>Magnoliopsida</taxon>
        <taxon>Liliopsida</taxon>
        <taxon>Zingiberales</taxon>
        <taxon>Musaceae</taxon>
        <taxon>Musa</taxon>
    </lineage>
</organism>
<feature type="region of interest" description="Disordered" evidence="4">
    <location>
        <begin position="817"/>
        <end position="838"/>
    </location>
</feature>
<protein>
    <submittedName>
        <fullName evidence="5">Plant protein</fullName>
    </submittedName>
</protein>
<dbReference type="Proteomes" id="UP001055439">
    <property type="component" value="Chromosome 5"/>
</dbReference>
<dbReference type="EMBL" id="CP097507">
    <property type="protein sequence ID" value="URE01894.1"/>
    <property type="molecule type" value="Genomic_DNA"/>
</dbReference>
<dbReference type="PANTHER" id="PTHR31580">
    <property type="entry name" value="FILAMENT-LIKE PLANT PROTEIN 4"/>
    <property type="match status" value="1"/>
</dbReference>
<evidence type="ECO:0000313" key="6">
    <source>
        <dbReference type="Proteomes" id="UP001055439"/>
    </source>
</evidence>
<dbReference type="OrthoDB" id="1926355at2759"/>
<sequence length="1132" mass="126759">MYLSVSTELGERIDTEEEPHLSSIVPLLRFFGPKPHGSPDLIPEFEPRELHSICWPWKKKSSEKAATTTDSSTAISSSSGGNKVDQDSNTTSYVQISAESYAHLTELQDQVKTLQEKLSAAQTEMTTKDNLVKQHAKVAEEAVSGWEKAEAESSALKNQLESVTLLKLTAEERASHLDGALKECMKQIRNVKEESEQKLHDVVFAKTKQWEKMKAELEAKLDDFDQELLRASAENAALSRSLQERADILMRITDEKMQADTEIEVLKGNILSCEKEINSLNYELHVVSKELEIRNEEKNMSIKSADVANKQHLEDVKKISKLEAECQRLRGLVRKKLPGPAALAQMKLEVESLGRDHGESRLRRSPAKNLGTNHISTPALDFASESIYTLQKDNEFLTARLLATEEETKMLKEALSNRNSELQASRNIFAKTANKLRSVETRMLALNPQKVLSNPSFDISSDTNLSQNESHPPSLTSMSEDGNDEVESYSEPWAIPLTSDLSQIKKEKGTEKSKNTDNSNNLELMDDFLEMERLACLSTESNGTMTISDGVLDKMKTVNTDGTLSANVQKDATSKGQHLASEKQGLPCTNQMCSEGELATNKFSSLLRKLQSRIDSTFNLSDQEVDIGKALEDIKQIVQETQEELPQHSVRCVIEENYSTDASCHKKDCYDDVDKTTDIGISSKQDDISCADDKHNLGQEFKNALSEIQEFVISLGKESSELQDRQSDGPILSEKIQQFSSYVNDVLHNEKSLNDLILILSHILSEASEMGFKMTFKMGNEWESNISDCIDKVTLLENRVAQHEPRNEILSGRSMALSHSSSHPDIEGPISDSFEQRSTTQKFSSKEFEEMKLEKENMQTELSTCTELLEGTKHRLVEAEQSLAELKSQLAASQKSNSLSETQLKCMAESYKLLESRAQQLEAEVNILRTEVQTLNNELGEEKRIHRDDLTKLRDLQEKIERNEKCSMCSDAGNDKAKQEKEIAAAAEKLAECQETILLLGRQLQTLRPPAEQADSFPKNRNHLHDYFEDALDSTGFNTQSMHNSRYMASETESAAAFVTPRTGGESPLDGYSSQISPSDNEASPFPRSPINSKHQKHRSSRSSSSTSFPNALPEKQGRAFSRFFSKTKGDH</sequence>
<feature type="coiled-coil region" evidence="3">
    <location>
        <begin position="869"/>
        <end position="945"/>
    </location>
</feature>
<evidence type="ECO:0000256" key="2">
    <source>
        <dbReference type="ARBA" id="ARBA00023054"/>
    </source>
</evidence>
<dbReference type="SUPFAM" id="SSF57997">
    <property type="entry name" value="Tropomyosin"/>
    <property type="match status" value="1"/>
</dbReference>
<feature type="region of interest" description="Disordered" evidence="4">
    <location>
        <begin position="500"/>
        <end position="521"/>
    </location>
</feature>
<dbReference type="Pfam" id="PF05911">
    <property type="entry name" value="FPP"/>
    <property type="match status" value="1"/>
</dbReference>
<feature type="compositionally biased region" description="Low complexity" evidence="4">
    <location>
        <begin position="65"/>
        <end position="79"/>
    </location>
</feature>
<feature type="compositionally biased region" description="Basic and acidic residues" evidence="4">
    <location>
        <begin position="503"/>
        <end position="515"/>
    </location>
</feature>
<feature type="coiled-coil region" evidence="3">
    <location>
        <begin position="207"/>
        <end position="234"/>
    </location>
</feature>
<name>A0A9E7K286_9LILI</name>
<dbReference type="PANTHER" id="PTHR31580:SF4">
    <property type="entry name" value="FILAMENT-LIKE PLANT PROTEIN 6"/>
    <property type="match status" value="1"/>
</dbReference>
<feature type="region of interest" description="Disordered" evidence="4">
    <location>
        <begin position="65"/>
        <end position="88"/>
    </location>
</feature>
<dbReference type="AlphaFoldDB" id="A0A9E7K286"/>
<evidence type="ECO:0000256" key="3">
    <source>
        <dbReference type="SAM" id="Coils"/>
    </source>
</evidence>
<comment type="similarity">
    <text evidence="1">Belongs to the FPP family.</text>
</comment>
<feature type="region of interest" description="Disordered" evidence="4">
    <location>
        <begin position="452"/>
        <end position="488"/>
    </location>
</feature>
<keyword evidence="6" id="KW-1185">Reference proteome</keyword>